<dbReference type="EMBL" id="BGPR01008029">
    <property type="protein sequence ID" value="GBN31066.1"/>
    <property type="molecule type" value="Genomic_DNA"/>
</dbReference>
<evidence type="ECO:0000313" key="2">
    <source>
        <dbReference type="Proteomes" id="UP000499080"/>
    </source>
</evidence>
<accession>A0A4Y2MZI9</accession>
<dbReference type="AlphaFoldDB" id="A0A4Y2MZI9"/>
<sequence>MLDEESPVQGFLEEQRVKMVNYIQNVLKDGSHPREDYKELLQLSLLYLGVGYSSMRIERNETGCTYCQPRICFFWHEAIVSRWAPKNDLDMATASEHLPRRRRQKRALTAAKRHVWYLSETNVGFAFLDKRISQADKENLTQNLEPNLKRERK</sequence>
<evidence type="ECO:0000313" key="1">
    <source>
        <dbReference type="EMBL" id="GBN31066.1"/>
    </source>
</evidence>
<proteinExistence type="predicted"/>
<gene>
    <name evidence="1" type="ORF">AVEN_171062_1</name>
</gene>
<dbReference type="Proteomes" id="UP000499080">
    <property type="component" value="Unassembled WGS sequence"/>
</dbReference>
<comment type="caution">
    <text evidence="1">The sequence shown here is derived from an EMBL/GenBank/DDBJ whole genome shotgun (WGS) entry which is preliminary data.</text>
</comment>
<name>A0A4Y2MZI9_ARAVE</name>
<reference evidence="1 2" key="1">
    <citation type="journal article" date="2019" name="Sci. Rep.">
        <title>Orb-weaving spider Araneus ventricosus genome elucidates the spidroin gene catalogue.</title>
        <authorList>
            <person name="Kono N."/>
            <person name="Nakamura H."/>
            <person name="Ohtoshi R."/>
            <person name="Moran D.A.P."/>
            <person name="Shinohara A."/>
            <person name="Yoshida Y."/>
            <person name="Fujiwara M."/>
            <person name="Mori M."/>
            <person name="Tomita M."/>
            <person name="Arakawa K."/>
        </authorList>
    </citation>
    <scope>NUCLEOTIDE SEQUENCE [LARGE SCALE GENOMIC DNA]</scope>
</reference>
<protein>
    <submittedName>
        <fullName evidence="1">Uncharacterized protein</fullName>
    </submittedName>
</protein>
<organism evidence="1 2">
    <name type="scientific">Araneus ventricosus</name>
    <name type="common">Orbweaver spider</name>
    <name type="synonym">Epeira ventricosa</name>
    <dbReference type="NCBI Taxonomy" id="182803"/>
    <lineage>
        <taxon>Eukaryota</taxon>
        <taxon>Metazoa</taxon>
        <taxon>Ecdysozoa</taxon>
        <taxon>Arthropoda</taxon>
        <taxon>Chelicerata</taxon>
        <taxon>Arachnida</taxon>
        <taxon>Araneae</taxon>
        <taxon>Araneomorphae</taxon>
        <taxon>Entelegynae</taxon>
        <taxon>Araneoidea</taxon>
        <taxon>Araneidae</taxon>
        <taxon>Araneus</taxon>
    </lineage>
</organism>
<keyword evidence="2" id="KW-1185">Reference proteome</keyword>